<evidence type="ECO:0000259" key="3">
    <source>
        <dbReference type="Pfam" id="PF17853"/>
    </source>
</evidence>
<feature type="domain" description="PucR C-terminal helix-turn-helix" evidence="2">
    <location>
        <begin position="356"/>
        <end position="413"/>
    </location>
</feature>
<organism evidence="4 5">
    <name type="scientific">Collinsella aerofaciens</name>
    <dbReference type="NCBI Taxonomy" id="74426"/>
    <lineage>
        <taxon>Bacteria</taxon>
        <taxon>Bacillati</taxon>
        <taxon>Actinomycetota</taxon>
        <taxon>Coriobacteriia</taxon>
        <taxon>Coriobacteriales</taxon>
        <taxon>Coriobacteriaceae</taxon>
        <taxon>Collinsella</taxon>
    </lineage>
</organism>
<protein>
    <submittedName>
        <fullName evidence="4">Sugar diacid regulator</fullName>
    </submittedName>
</protein>
<dbReference type="RefSeq" id="WP_055251506.1">
    <property type="nucleotide sequence ID" value="NZ_CABIXX010000013.1"/>
</dbReference>
<dbReference type="InterPro" id="IPR025736">
    <property type="entry name" value="PucR_C-HTH_dom"/>
</dbReference>
<proteinExistence type="inferred from homology"/>
<dbReference type="Pfam" id="PF17853">
    <property type="entry name" value="GGDEF_2"/>
    <property type="match status" value="1"/>
</dbReference>
<evidence type="ECO:0000313" key="4">
    <source>
        <dbReference type="EMBL" id="CUP06402.1"/>
    </source>
</evidence>
<dbReference type="InterPro" id="IPR041522">
    <property type="entry name" value="CdaR_GGDEF"/>
</dbReference>
<evidence type="ECO:0000313" key="5">
    <source>
        <dbReference type="Proteomes" id="UP000095454"/>
    </source>
</evidence>
<feature type="domain" description="CdaR GGDEF-like" evidence="3">
    <location>
        <begin position="200"/>
        <end position="300"/>
    </location>
</feature>
<dbReference type="PANTHER" id="PTHR33744:SF1">
    <property type="entry name" value="DNA-BINDING TRANSCRIPTIONAL ACTIVATOR ADER"/>
    <property type="match status" value="1"/>
</dbReference>
<dbReference type="PANTHER" id="PTHR33744">
    <property type="entry name" value="CARBOHYDRATE DIACID REGULATOR"/>
    <property type="match status" value="1"/>
</dbReference>
<dbReference type="Proteomes" id="UP000095454">
    <property type="component" value="Unassembled WGS sequence"/>
</dbReference>
<name>A0A174K301_9ACTN</name>
<dbReference type="AlphaFoldDB" id="A0A174K301"/>
<evidence type="ECO:0000259" key="2">
    <source>
        <dbReference type="Pfam" id="PF13556"/>
    </source>
</evidence>
<comment type="similarity">
    <text evidence="1">Belongs to the CdaR family.</text>
</comment>
<gene>
    <name evidence="4" type="primary">cdaR</name>
    <name evidence="4" type="ORF">ERS852514_00965</name>
</gene>
<dbReference type="Pfam" id="PF13556">
    <property type="entry name" value="HTH_30"/>
    <property type="match status" value="1"/>
</dbReference>
<dbReference type="EMBL" id="CZAQ01000013">
    <property type="protein sequence ID" value="CUP06402.1"/>
    <property type="molecule type" value="Genomic_DNA"/>
</dbReference>
<accession>A0A174K301</accession>
<dbReference type="InterPro" id="IPR051448">
    <property type="entry name" value="CdaR-like_regulators"/>
</dbReference>
<dbReference type="InterPro" id="IPR042070">
    <property type="entry name" value="PucR_C-HTH_sf"/>
</dbReference>
<sequence>MQPSTTDTSTAKQALLEALLSDAGLKSLTQTASAAMDNPVLVVDPVYRYAARGGFELDDDDDSPFAAITRAELSEDDMLQDEAVRYIIKCGLDEEIARSTGPLTRYNDMFRLNTMTDAIKVHGTCLGRAMMIERNHAFGDSDREVFEFFVRLLAQELQKGGFLSLGGPQQGPYFLSRLLDDEIPNPITCTRKMQLVGFAPLPALYVVCLLKKDSQLEAREAESIRGQLQPLLHHSLITMYEGELVALVSRPPSTQLPANDEAILARVAATNNLFIGISNEFSQATDVRSHLNQARAAIRYGSTFTKILEDTHVYRYCEYTYMEMLDICNDHINLINYCHPAIWALWKHDQSHDSELVETLFAFMQHSCNTVRTAAILSLHKNTLLYRINRIKEITGNDLASGEDLFLFHLSIRTLIYLGFLEPRIKPRTSADLHCRK</sequence>
<evidence type="ECO:0000256" key="1">
    <source>
        <dbReference type="ARBA" id="ARBA00006754"/>
    </source>
</evidence>
<dbReference type="Gene3D" id="1.10.10.2840">
    <property type="entry name" value="PucR C-terminal helix-turn-helix domain"/>
    <property type="match status" value="1"/>
</dbReference>
<reference evidence="4 5" key="1">
    <citation type="submission" date="2015-09" db="EMBL/GenBank/DDBJ databases">
        <authorList>
            <consortium name="Pathogen Informatics"/>
        </authorList>
    </citation>
    <scope>NUCLEOTIDE SEQUENCE [LARGE SCALE GENOMIC DNA]</scope>
    <source>
        <strain evidence="4 5">2789STDY5834902</strain>
    </source>
</reference>